<keyword evidence="7 13" id="KW-0479">Metal-binding</keyword>
<protein>
    <recommendedName>
        <fullName evidence="12">Cytochrome c-553</fullName>
    </recommendedName>
    <alternativeName>
        <fullName evidence="11">Cytochrome c553</fullName>
    </alternativeName>
    <alternativeName>
        <fullName evidence="10">Soluble cytochrome f</fullName>
    </alternativeName>
</protein>
<evidence type="ECO:0000256" key="3">
    <source>
        <dbReference type="ARBA" id="ARBA00004456"/>
    </source>
</evidence>
<name>A0A8R2H8W2_ACYPI</name>
<evidence type="ECO:0000256" key="12">
    <source>
        <dbReference type="ARBA" id="ARBA00033211"/>
    </source>
</evidence>
<evidence type="ECO:0000256" key="6">
    <source>
        <dbReference type="ARBA" id="ARBA00022617"/>
    </source>
</evidence>
<dbReference type="InterPro" id="IPR009056">
    <property type="entry name" value="Cyt_c-like_dom"/>
</dbReference>
<dbReference type="InterPro" id="IPR036909">
    <property type="entry name" value="Cyt_c-like_dom_sf"/>
</dbReference>
<evidence type="ECO:0000313" key="15">
    <source>
        <dbReference type="EnsemblMetazoa" id="XP_016663898.1"/>
    </source>
</evidence>
<keyword evidence="9 13" id="KW-0408">Iron</keyword>
<dbReference type="GO" id="GO:0020037">
    <property type="term" value="F:heme binding"/>
    <property type="evidence" value="ECO:0007669"/>
    <property type="project" value="InterPro"/>
</dbReference>
<accession>A0A8R2H8W2</accession>
<dbReference type="GO" id="GO:0009055">
    <property type="term" value="F:electron transfer activity"/>
    <property type="evidence" value="ECO:0007669"/>
    <property type="project" value="InterPro"/>
</dbReference>
<comment type="similarity">
    <text evidence="4">Belongs to the cytochrome c family.</text>
</comment>
<dbReference type="EnsemblMetazoa" id="XM_016808409.1">
    <property type="protein sequence ID" value="XP_016663898.1"/>
    <property type="gene ID" value="LOC107885054"/>
</dbReference>
<evidence type="ECO:0000256" key="10">
    <source>
        <dbReference type="ARBA" id="ARBA00030448"/>
    </source>
</evidence>
<dbReference type="AlphaFoldDB" id="A0A8R2H8W2"/>
<proteinExistence type="inferred from homology"/>
<sequence>MAEAVTNSTQHLTDADLRAIAVYLKQVPASTTTLPQPLSMGNAQMKMGENVYSANCTACHNSDGKGIPNLAASLENNPGLLADDASSIITTVLQGGRGAVTAGNPTSGAMPSFAWKLSDEQVAAVATYLRNSWGNAAKPMASDEVADKRALLRLPPQMAAH</sequence>
<dbReference type="GO" id="GO:0005506">
    <property type="term" value="F:iron ion binding"/>
    <property type="evidence" value="ECO:0007669"/>
    <property type="project" value="InterPro"/>
</dbReference>
<comment type="subcellular location">
    <subcellularLocation>
        <location evidence="3">Plastid</location>
        <location evidence="3">Chloroplast thylakoid lumen</location>
    </subcellularLocation>
</comment>
<dbReference type="Gene3D" id="1.10.760.10">
    <property type="entry name" value="Cytochrome c-like domain"/>
    <property type="match status" value="1"/>
</dbReference>
<feature type="domain" description="Cytochrome c" evidence="14">
    <location>
        <begin position="43"/>
        <end position="133"/>
    </location>
</feature>
<evidence type="ECO:0000256" key="8">
    <source>
        <dbReference type="ARBA" id="ARBA00022982"/>
    </source>
</evidence>
<dbReference type="PANTHER" id="PTHR35008">
    <property type="entry name" value="BLL4482 PROTEIN-RELATED"/>
    <property type="match status" value="1"/>
</dbReference>
<evidence type="ECO:0000256" key="9">
    <source>
        <dbReference type="ARBA" id="ARBA00023004"/>
    </source>
</evidence>
<dbReference type="InterPro" id="IPR051459">
    <property type="entry name" value="Cytochrome_c-type_DH"/>
</dbReference>
<evidence type="ECO:0000256" key="4">
    <source>
        <dbReference type="ARBA" id="ARBA00006488"/>
    </source>
</evidence>
<dbReference type="Pfam" id="PF00034">
    <property type="entry name" value="Cytochrom_C"/>
    <property type="match status" value="1"/>
</dbReference>
<dbReference type="PANTHER" id="PTHR35008:SF8">
    <property type="entry name" value="ALCOHOL DEHYDROGENASE CYTOCHROME C SUBUNIT"/>
    <property type="match status" value="1"/>
</dbReference>
<evidence type="ECO:0000256" key="5">
    <source>
        <dbReference type="ARBA" id="ARBA00022448"/>
    </source>
</evidence>
<dbReference type="PROSITE" id="PS51007">
    <property type="entry name" value="CYTC"/>
    <property type="match status" value="1"/>
</dbReference>
<comment type="function">
    <text evidence="2">Electron carrier protein. The oxidized form of the cytochrome c heme group can accept an electron from the heme group of the cytochrome c1 subunit of cytochrome reductase. Cytochrome c then transfers this electron to the cytochrome oxidase complex, the final protein carrier in the mitochondrial electron-transport chain.</text>
</comment>
<evidence type="ECO:0000256" key="1">
    <source>
        <dbReference type="ARBA" id="ARBA00002347"/>
    </source>
</evidence>
<evidence type="ECO:0000256" key="2">
    <source>
        <dbReference type="ARBA" id="ARBA00002555"/>
    </source>
</evidence>
<dbReference type="InterPro" id="IPR008168">
    <property type="entry name" value="Cyt_C_IC"/>
</dbReference>
<evidence type="ECO:0000256" key="13">
    <source>
        <dbReference type="PROSITE-ProRule" id="PRU00433"/>
    </source>
</evidence>
<evidence type="ECO:0000256" key="11">
    <source>
        <dbReference type="ARBA" id="ARBA00031247"/>
    </source>
</evidence>
<dbReference type="SUPFAM" id="SSF46626">
    <property type="entry name" value="Cytochrome c"/>
    <property type="match status" value="1"/>
</dbReference>
<dbReference type="PRINTS" id="PR00605">
    <property type="entry name" value="CYTCHROMECIC"/>
</dbReference>
<keyword evidence="5" id="KW-0813">Transport</keyword>
<evidence type="ECO:0000259" key="14">
    <source>
        <dbReference type="PROSITE" id="PS51007"/>
    </source>
</evidence>
<comment type="function">
    <text evidence="1">Functions as an electron carrier between membrane-bound cytochrome b6-f and photosystem I in oxygenic photosynthesis.</text>
</comment>
<reference evidence="15" key="1">
    <citation type="submission" date="2022-06" db="UniProtKB">
        <authorList>
            <consortium name="EnsemblMetazoa"/>
        </authorList>
    </citation>
    <scope>IDENTIFICATION</scope>
</reference>
<evidence type="ECO:0000256" key="7">
    <source>
        <dbReference type="ARBA" id="ARBA00022723"/>
    </source>
</evidence>
<organism evidence="15">
    <name type="scientific">Acyrthosiphon pisum</name>
    <name type="common">Pea aphid</name>
    <dbReference type="NCBI Taxonomy" id="7029"/>
    <lineage>
        <taxon>Eukaryota</taxon>
        <taxon>Metazoa</taxon>
        <taxon>Ecdysozoa</taxon>
        <taxon>Arthropoda</taxon>
        <taxon>Hexapoda</taxon>
        <taxon>Insecta</taxon>
        <taxon>Pterygota</taxon>
        <taxon>Neoptera</taxon>
        <taxon>Paraneoptera</taxon>
        <taxon>Hemiptera</taxon>
        <taxon>Sternorrhyncha</taxon>
        <taxon>Aphidomorpha</taxon>
        <taxon>Aphidoidea</taxon>
        <taxon>Aphididae</taxon>
        <taxon>Macrosiphini</taxon>
        <taxon>Acyrthosiphon</taxon>
    </lineage>
</organism>
<keyword evidence="8" id="KW-0249">Electron transport</keyword>
<keyword evidence="6 13" id="KW-0349">Heme</keyword>